<keyword evidence="1" id="KW-0805">Transcription regulation</keyword>
<dbReference type="Pfam" id="PF20240">
    <property type="entry name" value="DUF6597"/>
    <property type="match status" value="1"/>
</dbReference>
<dbReference type="EMBL" id="JAALLS010000014">
    <property type="protein sequence ID" value="NGP88969.1"/>
    <property type="molecule type" value="Genomic_DNA"/>
</dbReference>
<dbReference type="InterPro" id="IPR046532">
    <property type="entry name" value="DUF6597"/>
</dbReference>
<keyword evidence="2" id="KW-0238">DNA-binding</keyword>
<proteinExistence type="predicted"/>
<dbReference type="InterPro" id="IPR018060">
    <property type="entry name" value="HTH_AraC"/>
</dbReference>
<reference evidence="5 6" key="1">
    <citation type="submission" date="2020-02" db="EMBL/GenBank/DDBJ databases">
        <title>Aliifodinibius halophilus 2W32, complete genome.</title>
        <authorList>
            <person name="Li Y."/>
            <person name="Wu S."/>
        </authorList>
    </citation>
    <scope>NUCLEOTIDE SEQUENCE [LARGE SCALE GENOMIC DNA]</scope>
    <source>
        <strain evidence="5 6">2W32</strain>
    </source>
</reference>
<evidence type="ECO:0000256" key="1">
    <source>
        <dbReference type="ARBA" id="ARBA00023015"/>
    </source>
</evidence>
<dbReference type="Proteomes" id="UP000479132">
    <property type="component" value="Unassembled WGS sequence"/>
</dbReference>
<gene>
    <name evidence="5" type="ORF">G3569_11425</name>
</gene>
<keyword evidence="6" id="KW-1185">Reference proteome</keyword>
<dbReference type="SUPFAM" id="SSF46689">
    <property type="entry name" value="Homeodomain-like"/>
    <property type="match status" value="1"/>
</dbReference>
<evidence type="ECO:0000256" key="3">
    <source>
        <dbReference type="ARBA" id="ARBA00023163"/>
    </source>
</evidence>
<dbReference type="AlphaFoldDB" id="A0A6M1T4G3"/>
<dbReference type="GO" id="GO:0003700">
    <property type="term" value="F:DNA-binding transcription factor activity"/>
    <property type="evidence" value="ECO:0007669"/>
    <property type="project" value="InterPro"/>
</dbReference>
<feature type="domain" description="HTH araC/xylS-type" evidence="4">
    <location>
        <begin position="155"/>
        <end position="246"/>
    </location>
</feature>
<name>A0A6M1T4G3_9BACT</name>
<dbReference type="PROSITE" id="PS01124">
    <property type="entry name" value="HTH_ARAC_FAMILY_2"/>
    <property type="match status" value="1"/>
</dbReference>
<dbReference type="Gene3D" id="1.10.10.60">
    <property type="entry name" value="Homeodomain-like"/>
    <property type="match status" value="1"/>
</dbReference>
<sequence length="278" mass="32200">MHKHRIPPKDLSHLVKRIYEVNIPGPSTFEENRIIPMGTGTISISLKGDSRVKSIDGIHHAPNYTLSGQYFPTFSFASDGPLLFYGIALKPTASYKLFDIYLADIQNDFIKLDEVIGEEADQLRNQLLQVDETEKRFDLLEDFLIQKLPVSPKYTHLDVIVDLIYQKQGILKVKDLCEHEDISRRYLEKKFSNHLGFTPGQFIRQVRFNFTCAQIAEGTESVKDILMKFGYYDRSHFMKQFKKYYGSNLSVLTGDKNNLFKLIFSRIMRTDSENSFHP</sequence>
<protein>
    <submittedName>
        <fullName evidence="5">Helix-turn-helix domain-containing protein</fullName>
    </submittedName>
</protein>
<dbReference type="InterPro" id="IPR009057">
    <property type="entry name" value="Homeodomain-like_sf"/>
</dbReference>
<comment type="caution">
    <text evidence="5">The sequence shown here is derived from an EMBL/GenBank/DDBJ whole genome shotgun (WGS) entry which is preliminary data.</text>
</comment>
<keyword evidence="3" id="KW-0804">Transcription</keyword>
<evidence type="ECO:0000259" key="4">
    <source>
        <dbReference type="PROSITE" id="PS01124"/>
    </source>
</evidence>
<dbReference type="RefSeq" id="WP_165269237.1">
    <property type="nucleotide sequence ID" value="NZ_JAALLS010000014.1"/>
</dbReference>
<dbReference type="GO" id="GO:0043565">
    <property type="term" value="F:sequence-specific DNA binding"/>
    <property type="evidence" value="ECO:0007669"/>
    <property type="project" value="InterPro"/>
</dbReference>
<dbReference type="Pfam" id="PF12833">
    <property type="entry name" value="HTH_18"/>
    <property type="match status" value="1"/>
</dbReference>
<evidence type="ECO:0000256" key="2">
    <source>
        <dbReference type="ARBA" id="ARBA00023125"/>
    </source>
</evidence>
<evidence type="ECO:0000313" key="5">
    <source>
        <dbReference type="EMBL" id="NGP88969.1"/>
    </source>
</evidence>
<dbReference type="PANTHER" id="PTHR43280">
    <property type="entry name" value="ARAC-FAMILY TRANSCRIPTIONAL REGULATOR"/>
    <property type="match status" value="1"/>
</dbReference>
<dbReference type="SMART" id="SM00342">
    <property type="entry name" value="HTH_ARAC"/>
    <property type="match status" value="1"/>
</dbReference>
<organism evidence="5 6">
    <name type="scientific">Fodinibius halophilus</name>
    <dbReference type="NCBI Taxonomy" id="1736908"/>
    <lineage>
        <taxon>Bacteria</taxon>
        <taxon>Pseudomonadati</taxon>
        <taxon>Balneolota</taxon>
        <taxon>Balneolia</taxon>
        <taxon>Balneolales</taxon>
        <taxon>Balneolaceae</taxon>
        <taxon>Fodinibius</taxon>
    </lineage>
</organism>
<accession>A0A6M1T4G3</accession>
<dbReference type="PANTHER" id="PTHR43280:SF2">
    <property type="entry name" value="HTH-TYPE TRANSCRIPTIONAL REGULATOR EXSA"/>
    <property type="match status" value="1"/>
</dbReference>
<evidence type="ECO:0000313" key="6">
    <source>
        <dbReference type="Proteomes" id="UP000479132"/>
    </source>
</evidence>